<reference evidence="1 2" key="1">
    <citation type="submission" date="2018-04" db="EMBL/GenBank/DDBJ databases">
        <authorList>
            <person name="Vogel A."/>
        </authorList>
    </citation>
    <scope>NUCLEOTIDE SEQUENCE [LARGE SCALE GENOMIC DNA]</scope>
</reference>
<gene>
    <name evidence="1" type="ORF">CCAM_LOCUS38392</name>
</gene>
<accession>A0A484N7X4</accession>
<dbReference type="EMBL" id="OOIL02006049">
    <property type="protein sequence ID" value="VFQ96616.1"/>
    <property type="molecule type" value="Genomic_DNA"/>
</dbReference>
<proteinExistence type="predicted"/>
<dbReference type="AlphaFoldDB" id="A0A484N7X4"/>
<organism evidence="1 2">
    <name type="scientific">Cuscuta campestris</name>
    <dbReference type="NCBI Taxonomy" id="132261"/>
    <lineage>
        <taxon>Eukaryota</taxon>
        <taxon>Viridiplantae</taxon>
        <taxon>Streptophyta</taxon>
        <taxon>Embryophyta</taxon>
        <taxon>Tracheophyta</taxon>
        <taxon>Spermatophyta</taxon>
        <taxon>Magnoliopsida</taxon>
        <taxon>eudicotyledons</taxon>
        <taxon>Gunneridae</taxon>
        <taxon>Pentapetalae</taxon>
        <taxon>asterids</taxon>
        <taxon>lamiids</taxon>
        <taxon>Solanales</taxon>
        <taxon>Convolvulaceae</taxon>
        <taxon>Cuscuteae</taxon>
        <taxon>Cuscuta</taxon>
        <taxon>Cuscuta subgen. Grammica</taxon>
        <taxon>Cuscuta sect. Cleistogrammica</taxon>
    </lineage>
</organism>
<protein>
    <submittedName>
        <fullName evidence="1">Uncharacterized protein</fullName>
    </submittedName>
</protein>
<dbReference type="Proteomes" id="UP000595140">
    <property type="component" value="Unassembled WGS sequence"/>
</dbReference>
<sequence length="79" mass="9036">MPKLFLKSRNKSEGKDKSVMLERLLQLKEDWRRLHTQVVSTTALATTLYTASALDREVVACRLDDQEGNKIIPQKHTIA</sequence>
<evidence type="ECO:0000313" key="2">
    <source>
        <dbReference type="Proteomes" id="UP000595140"/>
    </source>
</evidence>
<keyword evidence="2" id="KW-1185">Reference proteome</keyword>
<evidence type="ECO:0000313" key="1">
    <source>
        <dbReference type="EMBL" id="VFQ96616.1"/>
    </source>
</evidence>
<name>A0A484N7X4_9ASTE</name>